<name>A0A6H5GWX0_9HEMI</name>
<accession>A0A6H5GWX0</accession>
<protein>
    <submittedName>
        <fullName evidence="2">Uncharacterized protein</fullName>
    </submittedName>
</protein>
<evidence type="ECO:0000313" key="1">
    <source>
        <dbReference type="EMBL" id="CAB0009057.1"/>
    </source>
</evidence>
<dbReference type="EMBL" id="CADCXU010021409">
    <property type="protein sequence ID" value="CAB0009058.1"/>
    <property type="molecule type" value="Genomic_DNA"/>
</dbReference>
<gene>
    <name evidence="1" type="ORF">NTEN_LOCUS14240</name>
    <name evidence="2" type="ORF">NTEN_LOCUS14241</name>
</gene>
<feature type="non-terminal residue" evidence="2">
    <location>
        <position position="72"/>
    </location>
</feature>
<evidence type="ECO:0000313" key="3">
    <source>
        <dbReference type="Proteomes" id="UP000479000"/>
    </source>
</evidence>
<dbReference type="AlphaFoldDB" id="A0A6H5GWX0"/>
<dbReference type="EMBL" id="CADCXU010021408">
    <property type="protein sequence ID" value="CAB0009057.1"/>
    <property type="molecule type" value="Genomic_DNA"/>
</dbReference>
<dbReference type="Proteomes" id="UP000479000">
    <property type="component" value="Unassembled WGS sequence"/>
</dbReference>
<organism evidence="2 3">
    <name type="scientific">Nesidiocoris tenuis</name>
    <dbReference type="NCBI Taxonomy" id="355587"/>
    <lineage>
        <taxon>Eukaryota</taxon>
        <taxon>Metazoa</taxon>
        <taxon>Ecdysozoa</taxon>
        <taxon>Arthropoda</taxon>
        <taxon>Hexapoda</taxon>
        <taxon>Insecta</taxon>
        <taxon>Pterygota</taxon>
        <taxon>Neoptera</taxon>
        <taxon>Paraneoptera</taxon>
        <taxon>Hemiptera</taxon>
        <taxon>Heteroptera</taxon>
        <taxon>Panheteroptera</taxon>
        <taxon>Cimicomorpha</taxon>
        <taxon>Miridae</taxon>
        <taxon>Dicyphina</taxon>
        <taxon>Nesidiocoris</taxon>
    </lineage>
</organism>
<evidence type="ECO:0000313" key="2">
    <source>
        <dbReference type="EMBL" id="CAB0009058.1"/>
    </source>
</evidence>
<sequence>MNILSEAFKQDKNTNSALKKTRTGRFDFCAKSSHTRARKVLIHVQSRRYVSRRSKREEEALIFFDGPKPSMW</sequence>
<keyword evidence="3" id="KW-1185">Reference proteome</keyword>
<reference evidence="2 3" key="1">
    <citation type="submission" date="2020-02" db="EMBL/GenBank/DDBJ databases">
        <authorList>
            <person name="Ferguson B K."/>
        </authorList>
    </citation>
    <scope>NUCLEOTIDE SEQUENCE [LARGE SCALE GENOMIC DNA]</scope>
</reference>
<proteinExistence type="predicted"/>